<comment type="caution">
    <text evidence="2">The sequence shown here is derived from an EMBL/GenBank/DDBJ whole genome shotgun (WGS) entry which is preliminary data.</text>
</comment>
<evidence type="ECO:0000259" key="1">
    <source>
        <dbReference type="PROSITE" id="PS51832"/>
    </source>
</evidence>
<gene>
    <name evidence="2" type="ORF">IQ16_04540</name>
</gene>
<dbReference type="Gene3D" id="1.10.3210.10">
    <property type="entry name" value="Hypothetical protein af1432"/>
    <property type="match status" value="1"/>
</dbReference>
<keyword evidence="3" id="KW-1185">Reference proteome</keyword>
<proteinExistence type="predicted"/>
<dbReference type="GO" id="GO:0008081">
    <property type="term" value="F:phosphoric diester hydrolase activity"/>
    <property type="evidence" value="ECO:0007669"/>
    <property type="project" value="UniProtKB-ARBA"/>
</dbReference>
<organism evidence="2 3">
    <name type="scientific">Bradyrhizobium huanghuaihaiense</name>
    <dbReference type="NCBI Taxonomy" id="990078"/>
    <lineage>
        <taxon>Bacteria</taxon>
        <taxon>Pseudomonadati</taxon>
        <taxon>Pseudomonadota</taxon>
        <taxon>Alphaproteobacteria</taxon>
        <taxon>Hyphomicrobiales</taxon>
        <taxon>Nitrobacteraceae</taxon>
        <taxon>Bradyrhizobium</taxon>
    </lineage>
</organism>
<dbReference type="OrthoDB" id="9802066at2"/>
<dbReference type="InterPro" id="IPR003607">
    <property type="entry name" value="HD/PDEase_dom"/>
</dbReference>
<name>A0A562RG38_9BRAD</name>
<dbReference type="NCBIfam" id="TIGR00277">
    <property type="entry name" value="HDIG"/>
    <property type="match status" value="1"/>
</dbReference>
<keyword evidence="2" id="KW-0808">Transferase</keyword>
<dbReference type="SMART" id="SM00471">
    <property type="entry name" value="HDc"/>
    <property type="match status" value="1"/>
</dbReference>
<dbReference type="RefSeq" id="WP_018644697.1">
    <property type="nucleotide sequence ID" value="NZ_VLLA01000011.1"/>
</dbReference>
<dbReference type="InterPro" id="IPR037522">
    <property type="entry name" value="HD_GYP_dom"/>
</dbReference>
<accession>A0A562RG38</accession>
<dbReference type="AlphaFoldDB" id="A0A562RG38"/>
<dbReference type="PANTHER" id="PTHR43155">
    <property type="entry name" value="CYCLIC DI-GMP PHOSPHODIESTERASE PA4108-RELATED"/>
    <property type="match status" value="1"/>
</dbReference>
<dbReference type="InterPro" id="IPR006675">
    <property type="entry name" value="HDIG_dom"/>
</dbReference>
<sequence>MTSARTISRPAVNSDGGVRAAETARPLVQVLADTSGKLSGIRSILEEKFTVVGERLDADAKLAQVPYAIVVRAELRDVANITAIKKRAGKLAKARKRVFLLEHTSHAGISQAYALGATLVLPGTINRIKLLAALSDHAAPVTASPGGEAQQVDAVETAATAIATMFTSVTLGQPLDVDGTREAGRQIADRIIEHGLSEWLTTVRRHHEGTYQHCLLVTGVTIDFGLSLGVGKADLERLYSAAMFHDIGKAQIPLAILDKPGRLDAEERALIETHPAAGYGFLKNHEGISPEILDAVLHHHEYLDGSGYPDGLCAESIGDIVRILTISDIFAALIEHRHYKPTMPRAEAYNILCGMNGKLENALVASFKQVALTR</sequence>
<dbReference type="Proteomes" id="UP000316291">
    <property type="component" value="Unassembled WGS sequence"/>
</dbReference>
<evidence type="ECO:0000313" key="3">
    <source>
        <dbReference type="Proteomes" id="UP000316291"/>
    </source>
</evidence>
<reference evidence="2 3" key="1">
    <citation type="journal article" date="2015" name="Stand. Genomic Sci.">
        <title>Genomic Encyclopedia of Bacterial and Archaeal Type Strains, Phase III: the genomes of soil and plant-associated and newly described type strains.</title>
        <authorList>
            <person name="Whitman W.B."/>
            <person name="Woyke T."/>
            <person name="Klenk H.P."/>
            <person name="Zhou Y."/>
            <person name="Lilburn T.G."/>
            <person name="Beck B.J."/>
            <person name="De Vos P."/>
            <person name="Vandamme P."/>
            <person name="Eisen J.A."/>
            <person name="Garrity G."/>
            <person name="Hugenholtz P."/>
            <person name="Kyrpides N.C."/>
        </authorList>
    </citation>
    <scope>NUCLEOTIDE SEQUENCE [LARGE SCALE GENOMIC DNA]</scope>
    <source>
        <strain evidence="2 3">CGMCC 1.10948</strain>
    </source>
</reference>
<dbReference type="PROSITE" id="PS51832">
    <property type="entry name" value="HD_GYP"/>
    <property type="match status" value="1"/>
</dbReference>
<evidence type="ECO:0000313" key="2">
    <source>
        <dbReference type="EMBL" id="TWI68015.1"/>
    </source>
</evidence>
<dbReference type="PANTHER" id="PTHR43155:SF2">
    <property type="entry name" value="CYCLIC DI-GMP PHOSPHODIESTERASE PA4108"/>
    <property type="match status" value="1"/>
</dbReference>
<feature type="domain" description="HD-GYP" evidence="1">
    <location>
        <begin position="188"/>
        <end position="374"/>
    </location>
</feature>
<dbReference type="GO" id="GO:0016740">
    <property type="term" value="F:transferase activity"/>
    <property type="evidence" value="ECO:0007669"/>
    <property type="project" value="UniProtKB-KW"/>
</dbReference>
<dbReference type="EMBL" id="VLLA01000011">
    <property type="protein sequence ID" value="TWI68015.1"/>
    <property type="molecule type" value="Genomic_DNA"/>
</dbReference>
<dbReference type="CDD" id="cd00077">
    <property type="entry name" value="HDc"/>
    <property type="match status" value="1"/>
</dbReference>
<dbReference type="SUPFAM" id="SSF109604">
    <property type="entry name" value="HD-domain/PDEase-like"/>
    <property type="match status" value="1"/>
</dbReference>
<dbReference type="Pfam" id="PF13487">
    <property type="entry name" value="HD_5"/>
    <property type="match status" value="1"/>
</dbReference>
<protein>
    <submittedName>
        <fullName evidence="2">Putative nucleotidyltransferase with HDIG domain</fullName>
    </submittedName>
</protein>